<keyword evidence="2" id="KW-1185">Reference proteome</keyword>
<dbReference type="EMBL" id="JAAOLX010000002">
    <property type="protein sequence ID" value="NHQ85375.1"/>
    <property type="molecule type" value="Genomic_DNA"/>
</dbReference>
<comment type="caution">
    <text evidence="1">The sequence shown here is derived from an EMBL/GenBank/DDBJ whole genome shotgun (WGS) entry which is preliminary data.</text>
</comment>
<protein>
    <submittedName>
        <fullName evidence="1">Uncharacterized protein</fullName>
    </submittedName>
</protein>
<evidence type="ECO:0000313" key="2">
    <source>
        <dbReference type="Proteomes" id="UP000712570"/>
    </source>
</evidence>
<evidence type="ECO:0000313" key="1">
    <source>
        <dbReference type="EMBL" id="NHQ85375.1"/>
    </source>
</evidence>
<name>A0ABX0KML7_9NEIS</name>
<organism evidence="1 2">
    <name type="scientific">Iodobacter violaceini</name>
    <dbReference type="NCBI Taxonomy" id="3044271"/>
    <lineage>
        <taxon>Bacteria</taxon>
        <taxon>Pseudomonadati</taxon>
        <taxon>Pseudomonadota</taxon>
        <taxon>Betaproteobacteria</taxon>
        <taxon>Neisseriales</taxon>
        <taxon>Chitinibacteraceae</taxon>
        <taxon>Iodobacter</taxon>
    </lineage>
</organism>
<accession>A0ABX0KML7</accession>
<dbReference type="Proteomes" id="UP000712570">
    <property type="component" value="Unassembled WGS sequence"/>
</dbReference>
<reference evidence="1 2" key="1">
    <citation type="submission" date="2020-03" db="EMBL/GenBank/DDBJ databases">
        <title>Draft genome sequence of environmentally isolated violet-colored cultures.</title>
        <authorList>
            <person name="Wilson H.S."/>
        </authorList>
    </citation>
    <scope>NUCLEOTIDE SEQUENCE [LARGE SCALE GENOMIC DNA]</scope>
    <source>
        <strain evidence="1 2">HSC-16F04</strain>
    </source>
</reference>
<sequence>MPEASKAGLLVMALSKALCNLKDLNQKKVLPHPSVLFYSPDEVRPEPETWHVMRQTDETTLAKKLARQQLRREVWEKIRSRAVQLSLDADDLYEWVVEQAALKAQTKQFPWNAF</sequence>
<gene>
    <name evidence="1" type="ORF">HA050_04510</name>
</gene>
<dbReference type="RefSeq" id="WP_166822632.1">
    <property type="nucleotide sequence ID" value="NZ_JAAOLX010000002.1"/>
</dbReference>
<proteinExistence type="predicted"/>